<dbReference type="PROSITE" id="PS52016">
    <property type="entry name" value="TONB_DEPENDENT_REC_3"/>
    <property type="match status" value="1"/>
</dbReference>
<evidence type="ECO:0000256" key="4">
    <source>
        <dbReference type="ARBA" id="ARBA00022452"/>
    </source>
</evidence>
<comment type="caution">
    <text evidence="15">The sequence shown here is derived from an EMBL/GenBank/DDBJ whole genome shotgun (WGS) entry which is preliminary data.</text>
</comment>
<keyword evidence="7 12" id="KW-0798">TonB box</keyword>
<evidence type="ECO:0000256" key="1">
    <source>
        <dbReference type="ARBA" id="ARBA00004571"/>
    </source>
</evidence>
<keyword evidence="5 11" id="KW-0812">Transmembrane</keyword>
<evidence type="ECO:0000256" key="12">
    <source>
        <dbReference type="RuleBase" id="RU003357"/>
    </source>
</evidence>
<dbReference type="AlphaFoldDB" id="A0A4Y9T8C3"/>
<dbReference type="InterPro" id="IPR000531">
    <property type="entry name" value="Beta-barrel_TonB"/>
</dbReference>
<dbReference type="EMBL" id="SPUM01000007">
    <property type="protein sequence ID" value="TFW35838.1"/>
    <property type="molecule type" value="Genomic_DNA"/>
</dbReference>
<evidence type="ECO:0000256" key="2">
    <source>
        <dbReference type="ARBA" id="ARBA00009810"/>
    </source>
</evidence>
<evidence type="ECO:0000256" key="8">
    <source>
        <dbReference type="ARBA" id="ARBA00023136"/>
    </source>
</evidence>
<keyword evidence="16" id="KW-1185">Reference proteome</keyword>
<comment type="similarity">
    <text evidence="2 11 12">Belongs to the TonB-dependent receptor family.</text>
</comment>
<name>A0A4Y9T8C3_9BURK</name>
<evidence type="ECO:0000256" key="6">
    <source>
        <dbReference type="ARBA" id="ARBA00022729"/>
    </source>
</evidence>
<evidence type="ECO:0000256" key="10">
    <source>
        <dbReference type="ARBA" id="ARBA00023237"/>
    </source>
</evidence>
<keyword evidence="4 11" id="KW-1134">Transmembrane beta strand</keyword>
<organism evidence="15 16">
    <name type="scientific">Massilia horti</name>
    <dbReference type="NCBI Taxonomy" id="2562153"/>
    <lineage>
        <taxon>Bacteria</taxon>
        <taxon>Pseudomonadati</taxon>
        <taxon>Pseudomonadota</taxon>
        <taxon>Betaproteobacteria</taxon>
        <taxon>Burkholderiales</taxon>
        <taxon>Oxalobacteraceae</taxon>
        <taxon>Telluria group</taxon>
        <taxon>Massilia</taxon>
    </lineage>
</organism>
<dbReference type="GO" id="GO:0015344">
    <property type="term" value="F:siderophore uptake transmembrane transporter activity"/>
    <property type="evidence" value="ECO:0007669"/>
    <property type="project" value="TreeGrafter"/>
</dbReference>
<proteinExistence type="inferred from homology"/>
<dbReference type="InterPro" id="IPR039426">
    <property type="entry name" value="TonB-dep_rcpt-like"/>
</dbReference>
<evidence type="ECO:0000256" key="9">
    <source>
        <dbReference type="ARBA" id="ARBA00023170"/>
    </source>
</evidence>
<keyword evidence="6" id="KW-0732">Signal</keyword>
<gene>
    <name evidence="15" type="ORF">E4O92_00980</name>
</gene>
<dbReference type="GO" id="GO:0044718">
    <property type="term" value="P:siderophore transmembrane transport"/>
    <property type="evidence" value="ECO:0007669"/>
    <property type="project" value="TreeGrafter"/>
</dbReference>
<evidence type="ECO:0000259" key="13">
    <source>
        <dbReference type="Pfam" id="PF00593"/>
    </source>
</evidence>
<keyword evidence="3 11" id="KW-0813">Transport</keyword>
<dbReference type="Pfam" id="PF00593">
    <property type="entry name" value="TonB_dep_Rec_b-barrel"/>
    <property type="match status" value="1"/>
</dbReference>
<evidence type="ECO:0000259" key="14">
    <source>
        <dbReference type="Pfam" id="PF07715"/>
    </source>
</evidence>
<evidence type="ECO:0000313" key="16">
    <source>
        <dbReference type="Proteomes" id="UP000297258"/>
    </source>
</evidence>
<evidence type="ECO:0000256" key="7">
    <source>
        <dbReference type="ARBA" id="ARBA00023077"/>
    </source>
</evidence>
<dbReference type="SUPFAM" id="SSF56935">
    <property type="entry name" value="Porins"/>
    <property type="match status" value="1"/>
</dbReference>
<dbReference type="InterPro" id="IPR037066">
    <property type="entry name" value="Plug_dom_sf"/>
</dbReference>
<keyword evidence="9 15" id="KW-0675">Receptor</keyword>
<dbReference type="Gene3D" id="2.170.130.10">
    <property type="entry name" value="TonB-dependent receptor, plug domain"/>
    <property type="match status" value="1"/>
</dbReference>
<evidence type="ECO:0000313" key="15">
    <source>
        <dbReference type="EMBL" id="TFW35838.1"/>
    </source>
</evidence>
<comment type="subcellular location">
    <subcellularLocation>
        <location evidence="1 11">Cell outer membrane</location>
        <topology evidence="1 11">Multi-pass membrane protein</topology>
    </subcellularLocation>
</comment>
<dbReference type="Gene3D" id="2.40.170.20">
    <property type="entry name" value="TonB-dependent receptor, beta-barrel domain"/>
    <property type="match status" value="1"/>
</dbReference>
<feature type="domain" description="TonB-dependent receptor plug" evidence="14">
    <location>
        <begin position="23"/>
        <end position="108"/>
    </location>
</feature>
<sequence>MQQVQVRGPGAVQQRRDDVLGRIVVGREELQRFGDTTLSGALKRQPGLSISGNQIRMRGLGNGYTQILIDGEPAPIGFTIDMLSPDLIERIEIQRSAQADASAQAVAGSINIIMRKASGAARRTLKLAGEQESDAFSPAATLRWTRQTGAAAYALTATVNESRRREQPTIDERFSDAEGTSIRRFDEQDDNRMRKLSLAPRIDLKLDGGDTLAWQGLVDLSRTDSRGAQQETTLQGRTTASPDSDWRAVYDTWIVKSDLTWTHRVDSSRLTAKAGFEASGRDGDYLFHGIDAAGTLWLNRAVQSGAFERRVNTSGKYVAPLAHGHDIAVGWDAAATRRSESRLQRDTGPAGSGALPFHTLDQDYSATVGRVALFAQDEWALSERLQAYLGLRWEGLDTRTNGRDFSGASTMSRVWSPVAQAVWKLPDSSRNQLRVSLARTYKAPLPRDLVPRRYTVNNDNGPASPDYQGNPLLRPELAWGLDAALESYFAHDAMLSVSAYARRIRDVMLLQVWQENGVWVSMPANGGSASVQGIELDARAPIPALHPGWPTFDLRANLGRNWSRLDGISGPDNRLAAQAPLTLNLGADMRMASGMSSGANLHMVGGYRARTAQALTEASGVLRELEAYAAWQAGDGQWRLGFANLLHRPRHNGQVYDDGTTASTRLFNNPRHLAVRLQYETRL</sequence>
<feature type="domain" description="TonB-dependent receptor-like beta-barrel" evidence="13">
    <location>
        <begin position="222"/>
        <end position="640"/>
    </location>
</feature>
<dbReference type="GO" id="GO:0009279">
    <property type="term" value="C:cell outer membrane"/>
    <property type="evidence" value="ECO:0007669"/>
    <property type="project" value="UniProtKB-SubCell"/>
</dbReference>
<dbReference type="InterPro" id="IPR012910">
    <property type="entry name" value="Plug_dom"/>
</dbReference>
<evidence type="ECO:0000256" key="5">
    <source>
        <dbReference type="ARBA" id="ARBA00022692"/>
    </source>
</evidence>
<dbReference type="PANTHER" id="PTHR30069:SF29">
    <property type="entry name" value="HEMOGLOBIN AND HEMOGLOBIN-HAPTOGLOBIN-BINDING PROTEIN 1-RELATED"/>
    <property type="match status" value="1"/>
</dbReference>
<dbReference type="Proteomes" id="UP000297258">
    <property type="component" value="Unassembled WGS sequence"/>
</dbReference>
<evidence type="ECO:0000256" key="11">
    <source>
        <dbReference type="PROSITE-ProRule" id="PRU01360"/>
    </source>
</evidence>
<evidence type="ECO:0000256" key="3">
    <source>
        <dbReference type="ARBA" id="ARBA00022448"/>
    </source>
</evidence>
<accession>A0A4Y9T8C3</accession>
<reference evidence="15 16" key="1">
    <citation type="submission" date="2019-03" db="EMBL/GenBank/DDBJ databases">
        <title>Draft genome of Massilia hortus sp. nov., a novel bacterial species of the Oxalobacteraceae family.</title>
        <authorList>
            <person name="Peta V."/>
            <person name="Raths R."/>
            <person name="Bucking H."/>
        </authorList>
    </citation>
    <scope>NUCLEOTIDE SEQUENCE [LARGE SCALE GENOMIC DNA]</scope>
    <source>
        <strain evidence="15 16">ONC3</strain>
    </source>
</reference>
<dbReference type="Pfam" id="PF07715">
    <property type="entry name" value="Plug"/>
    <property type="match status" value="1"/>
</dbReference>
<dbReference type="PANTHER" id="PTHR30069">
    <property type="entry name" value="TONB-DEPENDENT OUTER MEMBRANE RECEPTOR"/>
    <property type="match status" value="1"/>
</dbReference>
<dbReference type="InterPro" id="IPR036942">
    <property type="entry name" value="Beta-barrel_TonB_sf"/>
</dbReference>
<keyword evidence="10 11" id="KW-0998">Cell outer membrane</keyword>
<dbReference type="OrthoDB" id="8671598at2"/>
<protein>
    <submittedName>
        <fullName evidence="15">TonB-dependent receptor</fullName>
    </submittedName>
</protein>
<keyword evidence="8 11" id="KW-0472">Membrane</keyword>